<dbReference type="InterPro" id="IPR058674">
    <property type="entry name" value="DUF8054_N"/>
</dbReference>
<keyword evidence="5" id="KW-1185">Reference proteome</keyword>
<organism evidence="4 5">
    <name type="scientific">Natrialba swarupiae</name>
    <dbReference type="NCBI Taxonomy" id="2448032"/>
    <lineage>
        <taxon>Archaea</taxon>
        <taxon>Methanobacteriati</taxon>
        <taxon>Methanobacteriota</taxon>
        <taxon>Stenosarchaea group</taxon>
        <taxon>Halobacteria</taxon>
        <taxon>Halobacteriales</taxon>
        <taxon>Natrialbaceae</taxon>
        <taxon>Natrialba</taxon>
    </lineage>
</organism>
<dbReference type="EMBL" id="VTAW01000008">
    <property type="protein sequence ID" value="TYT62499.1"/>
    <property type="molecule type" value="Genomic_DNA"/>
</dbReference>
<accession>A0A5D5AL60</accession>
<proteinExistence type="predicted"/>
<feature type="domain" description="DUF8054" evidence="2">
    <location>
        <begin position="170"/>
        <end position="207"/>
    </location>
</feature>
<evidence type="ECO:0000259" key="1">
    <source>
        <dbReference type="Pfam" id="PF26236"/>
    </source>
</evidence>
<dbReference type="Proteomes" id="UP000324104">
    <property type="component" value="Unassembled WGS sequence"/>
</dbReference>
<gene>
    <name evidence="4" type="ORF">FYC77_08385</name>
</gene>
<reference evidence="4 5" key="1">
    <citation type="submission" date="2019-08" db="EMBL/GenBank/DDBJ databases">
        <title>Archaea genome.</title>
        <authorList>
            <person name="Kajale S."/>
            <person name="Shouche Y."/>
            <person name="Deshpande N."/>
            <person name="Sharma A."/>
        </authorList>
    </citation>
    <scope>NUCLEOTIDE SEQUENCE [LARGE SCALE GENOMIC DNA]</scope>
    <source>
        <strain evidence="4 5">ESP3B_9</strain>
    </source>
</reference>
<dbReference type="Pfam" id="PF26237">
    <property type="entry name" value="DUF8054_C"/>
    <property type="match status" value="1"/>
</dbReference>
<dbReference type="AlphaFoldDB" id="A0A5D5AL60"/>
<dbReference type="RefSeq" id="WP_149081049.1">
    <property type="nucleotide sequence ID" value="NZ_VTAW01000008.1"/>
</dbReference>
<feature type="domain" description="DUF8054" evidence="3">
    <location>
        <begin position="48"/>
        <end position="166"/>
    </location>
</feature>
<dbReference type="Pfam" id="PF26236">
    <property type="entry name" value="DUF8054_N"/>
    <property type="match status" value="1"/>
</dbReference>
<comment type="caution">
    <text evidence="4">The sequence shown here is derived from an EMBL/GenBank/DDBJ whole genome shotgun (WGS) entry which is preliminary data.</text>
</comment>
<dbReference type="InterPro" id="IPR058675">
    <property type="entry name" value="DUF8054_C"/>
</dbReference>
<dbReference type="Pfam" id="PF26238">
    <property type="entry name" value="DUF8054_M"/>
    <property type="match status" value="1"/>
</dbReference>
<dbReference type="InterPro" id="IPR058775">
    <property type="entry name" value="DUF8054_M"/>
</dbReference>
<name>A0A5D5AL60_9EURY</name>
<sequence>MAAIYLRGYLVPGTPTLTKRYLPDRVHRLFDSHVEDTETAVDGEDEDDVESLLRATGAVIDCPEADDLCLETTFQIAWHDRIAALEDEEKRLEALAARLDLETADLALEESTGGYIARYESDRIGVWPSEAAFLADLAGAPTLDEHGSGWQELTADEQGVVLTGLRAFLEKCPTCGGEIDGNEETVESCCSTAMQATVECGRCSGTLLRSTYR</sequence>
<feature type="domain" description="DUF8054" evidence="1">
    <location>
        <begin position="2"/>
        <end position="32"/>
    </location>
</feature>
<evidence type="ECO:0000259" key="3">
    <source>
        <dbReference type="Pfam" id="PF26238"/>
    </source>
</evidence>
<evidence type="ECO:0000313" key="5">
    <source>
        <dbReference type="Proteomes" id="UP000324104"/>
    </source>
</evidence>
<evidence type="ECO:0000259" key="2">
    <source>
        <dbReference type="Pfam" id="PF26237"/>
    </source>
</evidence>
<evidence type="ECO:0000313" key="4">
    <source>
        <dbReference type="EMBL" id="TYT62499.1"/>
    </source>
</evidence>
<protein>
    <submittedName>
        <fullName evidence="4">Uncharacterized protein</fullName>
    </submittedName>
</protein>